<name>A0A4R3NVT4_9HYPH</name>
<accession>A0A4R3NVT4</accession>
<proteinExistence type="predicted"/>
<dbReference type="InterPro" id="IPR011855">
    <property type="entry name" value="Phgtail_TP901_1"/>
</dbReference>
<comment type="caution">
    <text evidence="1">The sequence shown here is derived from an EMBL/GenBank/DDBJ whole genome shotgun (WGS) entry which is preliminary data.</text>
</comment>
<organism evidence="1 2">
    <name type="scientific">Martelella mediterranea</name>
    <dbReference type="NCBI Taxonomy" id="293089"/>
    <lineage>
        <taxon>Bacteria</taxon>
        <taxon>Pseudomonadati</taxon>
        <taxon>Pseudomonadota</taxon>
        <taxon>Alphaproteobacteria</taxon>
        <taxon>Hyphomicrobiales</taxon>
        <taxon>Aurantimonadaceae</taxon>
        <taxon>Martelella</taxon>
    </lineage>
</organism>
<dbReference type="AlphaFoldDB" id="A0A4R3NVT4"/>
<keyword evidence="2" id="KW-1185">Reference proteome</keyword>
<dbReference type="OrthoDB" id="7375409at2"/>
<protein>
    <submittedName>
        <fullName evidence="1">Phage tail tube protein</fullName>
    </submittedName>
</protein>
<dbReference type="Proteomes" id="UP000295097">
    <property type="component" value="Unassembled WGS sequence"/>
</dbReference>
<dbReference type="Pfam" id="PF06199">
    <property type="entry name" value="Phage_tail_2"/>
    <property type="match status" value="1"/>
</dbReference>
<reference evidence="1 2" key="1">
    <citation type="submission" date="2019-03" db="EMBL/GenBank/DDBJ databases">
        <title>Freshwater and sediment microbial communities from various areas in North America, analyzing microbe dynamics in response to fracking.</title>
        <authorList>
            <person name="Lamendella R."/>
        </authorList>
    </citation>
    <scope>NUCLEOTIDE SEQUENCE [LARGE SCALE GENOMIC DNA]</scope>
    <source>
        <strain evidence="1 2">175.2</strain>
    </source>
</reference>
<gene>
    <name evidence="1" type="ORF">EDC90_100481</name>
</gene>
<dbReference type="EMBL" id="SMAR01000004">
    <property type="protein sequence ID" value="TCT42780.1"/>
    <property type="molecule type" value="Genomic_DNA"/>
</dbReference>
<evidence type="ECO:0000313" key="2">
    <source>
        <dbReference type="Proteomes" id="UP000295097"/>
    </source>
</evidence>
<sequence>MAEAKTTTFGKLLIKLGDGADPEVFAQPCGMTSKSLSFSKNTGETLVVDCDDEDQVTWLERNAESLSASVSGDGVLAATSIQPWWEAFASTQAINCELSIQYATGTMKWTGPFHLTSFEISGEKSGDPKVKSSIQMDSAGAIENEWIAA</sequence>
<dbReference type="RefSeq" id="WP_132308869.1">
    <property type="nucleotide sequence ID" value="NZ_SMAR01000004.1"/>
</dbReference>
<evidence type="ECO:0000313" key="1">
    <source>
        <dbReference type="EMBL" id="TCT42780.1"/>
    </source>
</evidence>